<organism evidence="2 3">
    <name type="scientific">Zingiber officinale</name>
    <name type="common">Ginger</name>
    <name type="synonym">Amomum zingiber</name>
    <dbReference type="NCBI Taxonomy" id="94328"/>
    <lineage>
        <taxon>Eukaryota</taxon>
        <taxon>Viridiplantae</taxon>
        <taxon>Streptophyta</taxon>
        <taxon>Embryophyta</taxon>
        <taxon>Tracheophyta</taxon>
        <taxon>Spermatophyta</taxon>
        <taxon>Magnoliopsida</taxon>
        <taxon>Liliopsida</taxon>
        <taxon>Zingiberales</taxon>
        <taxon>Zingiberaceae</taxon>
        <taxon>Zingiber</taxon>
    </lineage>
</organism>
<protein>
    <submittedName>
        <fullName evidence="2">Uncharacterized protein</fullName>
    </submittedName>
</protein>
<dbReference type="PANTHER" id="PTHR33735">
    <property type="entry name" value="EXPRESSED PROTEIN"/>
    <property type="match status" value="1"/>
</dbReference>
<dbReference type="PANTHER" id="PTHR33735:SF2">
    <property type="entry name" value="OS09G0468900 PROTEIN"/>
    <property type="match status" value="1"/>
</dbReference>
<accession>A0A8J5BVG6</accession>
<dbReference type="AlphaFoldDB" id="A0A8J5BVG6"/>
<gene>
    <name evidence="2" type="ORF">ZIOFF_075203</name>
</gene>
<comment type="caution">
    <text evidence="2">The sequence shown here is derived from an EMBL/GenBank/DDBJ whole genome shotgun (WGS) entry which is preliminary data.</text>
</comment>
<proteinExistence type="predicted"/>
<reference evidence="2 3" key="1">
    <citation type="submission" date="2020-08" db="EMBL/GenBank/DDBJ databases">
        <title>Plant Genome Project.</title>
        <authorList>
            <person name="Zhang R.-G."/>
        </authorList>
    </citation>
    <scope>NUCLEOTIDE SEQUENCE [LARGE SCALE GENOMIC DNA]</scope>
    <source>
        <tissue evidence="2">Rhizome</tissue>
    </source>
</reference>
<sequence length="219" mass="23978">MALSLASCNLSSTFLFHLGACKKLPLPLRLASLRSSPQGRYRFFVDRGMQSSSNDIEGLGKASSVKRWRTYSGDLIGVSGASLPPSNIPVWVGWTLGSLVFLAIPFYKRIFTKKGDEIEKVAEDVVEAVEKVAEVTERVASDVANALPDGVGLKETALQIEKIAHEVDKDVKLVEAIVHQVDQVKEEVEALVKPTIDGEEKIMEKDEEEGSKDQPIANK</sequence>
<dbReference type="EMBL" id="JACMSC010000097">
    <property type="protein sequence ID" value="KAG6467018.1"/>
    <property type="molecule type" value="Genomic_DNA"/>
</dbReference>
<dbReference type="Proteomes" id="UP000734854">
    <property type="component" value="Unassembled WGS sequence"/>
</dbReference>
<dbReference type="OrthoDB" id="783687at2759"/>
<name>A0A8J5BVG6_ZINOF</name>
<keyword evidence="3" id="KW-1185">Reference proteome</keyword>
<feature type="region of interest" description="Disordered" evidence="1">
    <location>
        <begin position="197"/>
        <end position="219"/>
    </location>
</feature>
<evidence type="ECO:0000313" key="3">
    <source>
        <dbReference type="Proteomes" id="UP000734854"/>
    </source>
</evidence>
<evidence type="ECO:0000256" key="1">
    <source>
        <dbReference type="SAM" id="MobiDB-lite"/>
    </source>
</evidence>
<evidence type="ECO:0000313" key="2">
    <source>
        <dbReference type="EMBL" id="KAG6467018.1"/>
    </source>
</evidence>